<dbReference type="Proteomes" id="UP001255416">
    <property type="component" value="Unassembled WGS sequence"/>
</dbReference>
<reference evidence="9" key="1">
    <citation type="submission" date="2023-05" db="EMBL/GenBank/DDBJ databases">
        <title>Sedimentitalea sp. nov. JM2-8.</title>
        <authorList>
            <person name="Huang J."/>
        </authorList>
    </citation>
    <scope>NUCLEOTIDE SEQUENCE [LARGE SCALE GENOMIC DNA]</scope>
    <source>
        <strain evidence="9">KHS03</strain>
    </source>
</reference>
<dbReference type="PANTHER" id="PTHR23502:SF132">
    <property type="entry name" value="POLYAMINE TRANSPORTER 2-RELATED"/>
    <property type="match status" value="1"/>
</dbReference>
<keyword evidence="2" id="KW-0813">Transport</keyword>
<comment type="caution">
    <text evidence="8">The sequence shown here is derived from an EMBL/GenBank/DDBJ whole genome shotgun (WGS) entry which is preliminary data.</text>
</comment>
<evidence type="ECO:0000256" key="3">
    <source>
        <dbReference type="ARBA" id="ARBA00022692"/>
    </source>
</evidence>
<keyword evidence="4 6" id="KW-1133">Transmembrane helix</keyword>
<keyword evidence="5 6" id="KW-0472">Membrane</keyword>
<dbReference type="InterPro" id="IPR005829">
    <property type="entry name" value="Sugar_transporter_CS"/>
</dbReference>
<accession>A0ABU3VC59</accession>
<dbReference type="InterPro" id="IPR036259">
    <property type="entry name" value="MFS_trans_sf"/>
</dbReference>
<dbReference type="RefSeq" id="WP_316774895.1">
    <property type="nucleotide sequence ID" value="NZ_JASMWN010000004.1"/>
</dbReference>
<feature type="domain" description="Major facilitator superfamily (MFS) profile" evidence="7">
    <location>
        <begin position="31"/>
        <end position="125"/>
    </location>
</feature>
<evidence type="ECO:0000313" key="8">
    <source>
        <dbReference type="EMBL" id="MDU9003762.1"/>
    </source>
</evidence>
<proteinExistence type="predicted"/>
<evidence type="ECO:0000313" key="9">
    <source>
        <dbReference type="Proteomes" id="UP001255416"/>
    </source>
</evidence>
<evidence type="ECO:0000256" key="4">
    <source>
        <dbReference type="ARBA" id="ARBA00022989"/>
    </source>
</evidence>
<gene>
    <name evidence="8" type="ORF">QO231_07835</name>
</gene>
<dbReference type="InterPro" id="IPR011701">
    <property type="entry name" value="MFS"/>
</dbReference>
<evidence type="ECO:0000256" key="2">
    <source>
        <dbReference type="ARBA" id="ARBA00022448"/>
    </source>
</evidence>
<dbReference type="InterPro" id="IPR020846">
    <property type="entry name" value="MFS_dom"/>
</dbReference>
<feature type="transmembrane region" description="Helical" evidence="6">
    <location>
        <begin position="32"/>
        <end position="54"/>
    </location>
</feature>
<dbReference type="Pfam" id="PF07690">
    <property type="entry name" value="MFS_1"/>
    <property type="match status" value="1"/>
</dbReference>
<name>A0ABU3VC59_9RHOB</name>
<evidence type="ECO:0000259" key="7">
    <source>
        <dbReference type="PROSITE" id="PS50850"/>
    </source>
</evidence>
<keyword evidence="9" id="KW-1185">Reference proteome</keyword>
<dbReference type="SUPFAM" id="SSF103473">
    <property type="entry name" value="MFS general substrate transporter"/>
    <property type="match status" value="1"/>
</dbReference>
<dbReference type="Gene3D" id="1.20.1720.10">
    <property type="entry name" value="Multidrug resistance protein D"/>
    <property type="match status" value="1"/>
</dbReference>
<dbReference type="PROSITE" id="PS50850">
    <property type="entry name" value="MFS"/>
    <property type="match status" value="1"/>
</dbReference>
<evidence type="ECO:0000256" key="1">
    <source>
        <dbReference type="ARBA" id="ARBA00004141"/>
    </source>
</evidence>
<sequence>MESLSPMCWRSFVRNAEIIAIDMQLAQSPSHLFTLVILTAVSVVLLNMILPSVAQIAEEFDVSWGHVNLAISGYLAITAVPQIIVGPMSDRFGRRPVLLVSVAVFAIASVGSSLPPPLPSEFGTG</sequence>
<feature type="transmembrane region" description="Helical" evidence="6">
    <location>
        <begin position="66"/>
        <end position="85"/>
    </location>
</feature>
<keyword evidence="3 6" id="KW-0812">Transmembrane</keyword>
<comment type="subcellular location">
    <subcellularLocation>
        <location evidence="1">Membrane</location>
        <topology evidence="1">Multi-pass membrane protein</topology>
    </subcellularLocation>
</comment>
<protein>
    <submittedName>
        <fullName evidence="8">MFS transporter</fullName>
    </submittedName>
</protein>
<feature type="transmembrane region" description="Helical" evidence="6">
    <location>
        <begin position="97"/>
        <end position="115"/>
    </location>
</feature>
<evidence type="ECO:0000256" key="6">
    <source>
        <dbReference type="SAM" id="Phobius"/>
    </source>
</evidence>
<dbReference type="PANTHER" id="PTHR23502">
    <property type="entry name" value="MAJOR FACILITATOR SUPERFAMILY"/>
    <property type="match status" value="1"/>
</dbReference>
<dbReference type="PROSITE" id="PS00216">
    <property type="entry name" value="SUGAR_TRANSPORT_1"/>
    <property type="match status" value="1"/>
</dbReference>
<evidence type="ECO:0000256" key="5">
    <source>
        <dbReference type="ARBA" id="ARBA00023136"/>
    </source>
</evidence>
<dbReference type="EMBL" id="JASMWN010000004">
    <property type="protein sequence ID" value="MDU9003762.1"/>
    <property type="molecule type" value="Genomic_DNA"/>
</dbReference>
<organism evidence="8 9">
    <name type="scientific">Sedimentitalea todarodis</name>
    <dbReference type="NCBI Taxonomy" id="1631240"/>
    <lineage>
        <taxon>Bacteria</taxon>
        <taxon>Pseudomonadati</taxon>
        <taxon>Pseudomonadota</taxon>
        <taxon>Alphaproteobacteria</taxon>
        <taxon>Rhodobacterales</taxon>
        <taxon>Paracoccaceae</taxon>
        <taxon>Sedimentitalea</taxon>
    </lineage>
</organism>